<evidence type="ECO:0000313" key="1">
    <source>
        <dbReference type="EMBL" id="KAK3729662.1"/>
    </source>
</evidence>
<name>A0AAE1CR74_9GAST</name>
<comment type="caution">
    <text evidence="1">The sequence shown here is derived from an EMBL/GenBank/DDBJ whole genome shotgun (WGS) entry which is preliminary data.</text>
</comment>
<dbReference type="Proteomes" id="UP001283361">
    <property type="component" value="Unassembled WGS sequence"/>
</dbReference>
<accession>A0AAE1CR74</accession>
<evidence type="ECO:0000313" key="2">
    <source>
        <dbReference type="Proteomes" id="UP001283361"/>
    </source>
</evidence>
<reference evidence="1" key="1">
    <citation type="journal article" date="2023" name="G3 (Bethesda)">
        <title>A reference genome for the long-term kleptoplast-retaining sea slug Elysia crispata morphotype clarki.</title>
        <authorList>
            <person name="Eastman K.E."/>
            <person name="Pendleton A.L."/>
            <person name="Shaikh M.A."/>
            <person name="Suttiyut T."/>
            <person name="Ogas R."/>
            <person name="Tomko P."/>
            <person name="Gavelis G."/>
            <person name="Widhalm J.R."/>
            <person name="Wisecaver J.H."/>
        </authorList>
    </citation>
    <scope>NUCLEOTIDE SEQUENCE</scope>
    <source>
        <strain evidence="1">ECLA1</strain>
    </source>
</reference>
<proteinExistence type="predicted"/>
<dbReference type="EMBL" id="JAWDGP010007126">
    <property type="protein sequence ID" value="KAK3729662.1"/>
    <property type="molecule type" value="Genomic_DNA"/>
</dbReference>
<organism evidence="1 2">
    <name type="scientific">Elysia crispata</name>
    <name type="common">lettuce slug</name>
    <dbReference type="NCBI Taxonomy" id="231223"/>
    <lineage>
        <taxon>Eukaryota</taxon>
        <taxon>Metazoa</taxon>
        <taxon>Spiralia</taxon>
        <taxon>Lophotrochozoa</taxon>
        <taxon>Mollusca</taxon>
        <taxon>Gastropoda</taxon>
        <taxon>Heterobranchia</taxon>
        <taxon>Euthyneura</taxon>
        <taxon>Panpulmonata</taxon>
        <taxon>Sacoglossa</taxon>
        <taxon>Placobranchoidea</taxon>
        <taxon>Plakobranchidae</taxon>
        <taxon>Elysia</taxon>
    </lineage>
</organism>
<keyword evidence="2" id="KW-1185">Reference proteome</keyword>
<sequence>MGSRGADLVLDVGAMNLSSHLAQRSISAAGLLPGCRVCLIEAQRDGVGLVMPTGKRGSQCREGMVRGE</sequence>
<gene>
    <name evidence="1" type="ORF">RRG08_059861</name>
</gene>
<protein>
    <submittedName>
        <fullName evidence="1">Uncharacterized protein</fullName>
    </submittedName>
</protein>
<dbReference type="AlphaFoldDB" id="A0AAE1CR74"/>